<protein>
    <submittedName>
        <fullName evidence="2">Uncharacterized protein</fullName>
    </submittedName>
</protein>
<feature type="region of interest" description="Disordered" evidence="1">
    <location>
        <begin position="1"/>
        <end position="34"/>
    </location>
</feature>
<evidence type="ECO:0000313" key="2">
    <source>
        <dbReference type="EMBL" id="VCW97224.1"/>
    </source>
</evidence>
<proteinExistence type="predicted"/>
<keyword evidence="3" id="KW-1185">Reference proteome</keyword>
<name>A0A9X9Q1W1_GULGU</name>
<sequence>MQEDDHSRGALQTGQWPRQDEWEPHGDDHARHAAVPAPGTCFMSGQGAICCGHPSPREGWWSRGSDLHNHNWPLHLQSPGGYYQKYMDEAAEKEIKDLHVRYNQTLQVAVSQCCESKKFDGPGACAYYRKSYR</sequence>
<evidence type="ECO:0000256" key="1">
    <source>
        <dbReference type="SAM" id="MobiDB-lite"/>
    </source>
</evidence>
<dbReference type="EMBL" id="CYRY02021020">
    <property type="protein sequence ID" value="VCW97224.1"/>
    <property type="molecule type" value="Genomic_DNA"/>
</dbReference>
<feature type="compositionally biased region" description="Basic and acidic residues" evidence="1">
    <location>
        <begin position="18"/>
        <end position="31"/>
    </location>
</feature>
<comment type="caution">
    <text evidence="2">The sequence shown here is derived from an EMBL/GenBank/DDBJ whole genome shotgun (WGS) entry which is preliminary data.</text>
</comment>
<organism evidence="2 3">
    <name type="scientific">Gulo gulo</name>
    <name type="common">Wolverine</name>
    <name type="synonym">Gluton</name>
    <dbReference type="NCBI Taxonomy" id="48420"/>
    <lineage>
        <taxon>Eukaryota</taxon>
        <taxon>Metazoa</taxon>
        <taxon>Chordata</taxon>
        <taxon>Craniata</taxon>
        <taxon>Vertebrata</taxon>
        <taxon>Euteleostomi</taxon>
        <taxon>Mammalia</taxon>
        <taxon>Eutheria</taxon>
        <taxon>Laurasiatheria</taxon>
        <taxon>Carnivora</taxon>
        <taxon>Caniformia</taxon>
        <taxon>Musteloidea</taxon>
        <taxon>Mustelidae</taxon>
        <taxon>Guloninae</taxon>
        <taxon>Gulo</taxon>
    </lineage>
</organism>
<dbReference type="Proteomes" id="UP000269945">
    <property type="component" value="Unassembled WGS sequence"/>
</dbReference>
<dbReference type="AlphaFoldDB" id="A0A9X9Q1W1"/>
<gene>
    <name evidence="2" type="ORF">BN2614_LOCUS1</name>
</gene>
<reference evidence="2 3" key="1">
    <citation type="submission" date="2018-10" db="EMBL/GenBank/DDBJ databases">
        <authorList>
            <person name="Ekblom R."/>
            <person name="Jareborg N."/>
        </authorList>
    </citation>
    <scope>NUCLEOTIDE SEQUENCE [LARGE SCALE GENOMIC DNA]</scope>
    <source>
        <tissue evidence="2">Muscle</tissue>
    </source>
</reference>
<accession>A0A9X9Q1W1</accession>
<evidence type="ECO:0000313" key="3">
    <source>
        <dbReference type="Proteomes" id="UP000269945"/>
    </source>
</evidence>